<organism evidence="1 2">
    <name type="scientific">Trichonephila clavata</name>
    <name type="common">Joro spider</name>
    <name type="synonym">Nephila clavata</name>
    <dbReference type="NCBI Taxonomy" id="2740835"/>
    <lineage>
        <taxon>Eukaryota</taxon>
        <taxon>Metazoa</taxon>
        <taxon>Ecdysozoa</taxon>
        <taxon>Arthropoda</taxon>
        <taxon>Chelicerata</taxon>
        <taxon>Arachnida</taxon>
        <taxon>Araneae</taxon>
        <taxon>Araneomorphae</taxon>
        <taxon>Entelegynae</taxon>
        <taxon>Araneoidea</taxon>
        <taxon>Nephilidae</taxon>
        <taxon>Trichonephila</taxon>
    </lineage>
</organism>
<gene>
    <name evidence="1" type="ORF">TNCT_663251</name>
</gene>
<accession>A0A8X6FI39</accession>
<sequence>MQTKKQGDDLRWMRRSIAHSRSFFWNRHGDSIDPTFLHKSGKCVACLQSVDAVDFPHDSQHARDDNANGEIDWLTDTFTNRHG</sequence>
<dbReference type="EMBL" id="BMAO01012270">
    <property type="protein sequence ID" value="GFQ80247.1"/>
    <property type="molecule type" value="Genomic_DNA"/>
</dbReference>
<evidence type="ECO:0000313" key="1">
    <source>
        <dbReference type="EMBL" id="GFQ80247.1"/>
    </source>
</evidence>
<protein>
    <submittedName>
        <fullName evidence="1">Uncharacterized protein</fullName>
    </submittedName>
</protein>
<dbReference type="Proteomes" id="UP000887116">
    <property type="component" value="Unassembled WGS sequence"/>
</dbReference>
<keyword evidence="2" id="KW-1185">Reference proteome</keyword>
<name>A0A8X6FI39_TRICU</name>
<reference evidence="1" key="1">
    <citation type="submission" date="2020-07" db="EMBL/GenBank/DDBJ databases">
        <title>Multicomponent nature underlies the extraordinary mechanical properties of spider dragline silk.</title>
        <authorList>
            <person name="Kono N."/>
            <person name="Nakamura H."/>
            <person name="Mori M."/>
            <person name="Yoshida Y."/>
            <person name="Ohtoshi R."/>
            <person name="Malay A.D."/>
            <person name="Moran D.A.P."/>
            <person name="Tomita M."/>
            <person name="Numata K."/>
            <person name="Arakawa K."/>
        </authorList>
    </citation>
    <scope>NUCLEOTIDE SEQUENCE</scope>
</reference>
<proteinExistence type="predicted"/>
<dbReference type="AlphaFoldDB" id="A0A8X6FI39"/>
<evidence type="ECO:0000313" key="2">
    <source>
        <dbReference type="Proteomes" id="UP000887116"/>
    </source>
</evidence>
<comment type="caution">
    <text evidence="1">The sequence shown here is derived from an EMBL/GenBank/DDBJ whole genome shotgun (WGS) entry which is preliminary data.</text>
</comment>